<proteinExistence type="predicted"/>
<dbReference type="AlphaFoldDB" id="A0A2P2J9D4"/>
<reference evidence="1" key="1">
    <citation type="submission" date="2018-02" db="EMBL/GenBank/DDBJ databases">
        <title>Rhizophora mucronata_Transcriptome.</title>
        <authorList>
            <person name="Meera S.P."/>
            <person name="Sreeshan A."/>
            <person name="Augustine A."/>
        </authorList>
    </citation>
    <scope>NUCLEOTIDE SEQUENCE</scope>
    <source>
        <tissue evidence="1">Leaf</tissue>
    </source>
</reference>
<protein>
    <submittedName>
        <fullName evidence="1">Uncharacterized protein</fullName>
    </submittedName>
</protein>
<name>A0A2P2J9D4_RHIMU</name>
<dbReference type="EMBL" id="GGEC01009596">
    <property type="protein sequence ID" value="MBW90079.1"/>
    <property type="molecule type" value="Transcribed_RNA"/>
</dbReference>
<sequence length="113" mass="12952">MNDRLQVFCRIKMVCKGINHFCCCVHAISHSFLGFHFHILRWLVGVGWSSTPLTLGQWLGLRRVVFEHSVCDFRRDPVCITDGADTTHFLPVLGFANFPEFPYLWFAGTICCS</sequence>
<evidence type="ECO:0000313" key="1">
    <source>
        <dbReference type="EMBL" id="MBW90079.1"/>
    </source>
</evidence>
<accession>A0A2P2J9D4</accession>
<organism evidence="1">
    <name type="scientific">Rhizophora mucronata</name>
    <name type="common">Asiatic mangrove</name>
    <dbReference type="NCBI Taxonomy" id="61149"/>
    <lineage>
        <taxon>Eukaryota</taxon>
        <taxon>Viridiplantae</taxon>
        <taxon>Streptophyta</taxon>
        <taxon>Embryophyta</taxon>
        <taxon>Tracheophyta</taxon>
        <taxon>Spermatophyta</taxon>
        <taxon>Magnoliopsida</taxon>
        <taxon>eudicotyledons</taxon>
        <taxon>Gunneridae</taxon>
        <taxon>Pentapetalae</taxon>
        <taxon>rosids</taxon>
        <taxon>fabids</taxon>
        <taxon>Malpighiales</taxon>
        <taxon>Rhizophoraceae</taxon>
        <taxon>Rhizophora</taxon>
    </lineage>
</organism>